<organism evidence="2 3">
    <name type="scientific">Fusobacterium pseudoperiodonticum</name>
    <dbReference type="NCBI Taxonomy" id="2663009"/>
    <lineage>
        <taxon>Bacteria</taxon>
        <taxon>Fusobacteriati</taxon>
        <taxon>Fusobacteriota</taxon>
        <taxon>Fusobacteriia</taxon>
        <taxon>Fusobacteriales</taxon>
        <taxon>Fusobacteriaceae</taxon>
        <taxon>Fusobacterium</taxon>
    </lineage>
</organism>
<evidence type="ECO:0000313" key="3">
    <source>
        <dbReference type="Proteomes" id="UP000229011"/>
    </source>
</evidence>
<dbReference type="Pfam" id="PF19635">
    <property type="entry name" value="DUF6138"/>
    <property type="match status" value="2"/>
</dbReference>
<accession>A0A2G9EIW5</accession>
<proteinExistence type="predicted"/>
<protein>
    <submittedName>
        <fullName evidence="2">Uncharacterized protein</fullName>
    </submittedName>
</protein>
<evidence type="ECO:0000313" key="2">
    <source>
        <dbReference type="EMBL" id="PIM80838.1"/>
    </source>
</evidence>
<name>A0A2G9EIW5_9FUSO</name>
<dbReference type="InterPro" id="IPR046136">
    <property type="entry name" value="DUF6138"/>
</dbReference>
<evidence type="ECO:0000256" key="1">
    <source>
        <dbReference type="SAM" id="Coils"/>
    </source>
</evidence>
<dbReference type="EMBL" id="PEQY01000001">
    <property type="protein sequence ID" value="PIM80838.1"/>
    <property type="molecule type" value="Genomic_DNA"/>
</dbReference>
<dbReference type="AlphaFoldDB" id="A0A2G9EIW5"/>
<gene>
    <name evidence="2" type="ORF">CTM71_10940</name>
</gene>
<feature type="coiled-coil region" evidence="1">
    <location>
        <begin position="138"/>
        <end position="165"/>
    </location>
</feature>
<dbReference type="RefSeq" id="WP_099959411.1">
    <property type="nucleotide sequence ID" value="NZ_PEQY01000001.1"/>
</dbReference>
<dbReference type="GeneID" id="93328936"/>
<dbReference type="Proteomes" id="UP000229011">
    <property type="component" value="Unassembled WGS sequence"/>
</dbReference>
<keyword evidence="1" id="KW-0175">Coiled coil</keyword>
<sequence>MDKTLKEKIINNTFEGIDKVIESEYKNHPNEKPYSCCRIQEGYNDYLKIVFRKGKINYFRTDFEWSSTPDEKINCEELKEIQRDDFIKEIVPEIKAKFEDLFFKYEDSFLFRYKFLLVLEFEGEEGLAKDRTYKEEFYFENQKRKEELKSKMEEYIKEVFLEEKKAIKDERECVIFAGNLLDFNLMEYSEKYIIELIEKILQVMKSIKNRRFDTTLKNDIKYYLDKWTKEFFLKLEPEKVTEEQIDLYIYSALLKIKYRTYSFDVKNACDDLENAMSNYSSQKAKQYLEKGSGTLADELIHYKDKDLECKANDILSIVDIKIKNEVSSSYEKALDFIITLLNNGFPHSYAIKFSSKSEKVFLDIKGIAKSSTHRFFRRILDFPELYDKLEVYAKTAMKEFEWYQDVEEGEKSLLPGSYAVFALGLYDEKYFPLIKEYYSKLDDEHQLAHQNFITALIDKYGVSEKSLPIFLDGFLSGQFDKVFKNLAKLMEDEENKKLLIKELETYGKHERQTILYSIWGNKWQQMIKI</sequence>
<comment type="caution">
    <text evidence="2">The sequence shown here is derived from an EMBL/GenBank/DDBJ whole genome shotgun (WGS) entry which is preliminary data.</text>
</comment>
<reference evidence="2 3" key="1">
    <citation type="submission" date="2017-11" db="EMBL/GenBank/DDBJ databases">
        <title>Genome sequencing of Fusobacterium periodonticum KCOM 1259.</title>
        <authorList>
            <person name="Kook J.-K."/>
            <person name="Park S.-N."/>
            <person name="Lim Y.K."/>
        </authorList>
    </citation>
    <scope>NUCLEOTIDE SEQUENCE [LARGE SCALE GENOMIC DNA]</scope>
    <source>
        <strain evidence="2 3">KCOM 1259</strain>
    </source>
</reference>